<comment type="caution">
    <text evidence="5">The sequence shown here is derived from an EMBL/GenBank/DDBJ whole genome shotgun (WGS) entry which is preliminary data.</text>
</comment>
<evidence type="ECO:0000259" key="4">
    <source>
        <dbReference type="Pfam" id="PF01048"/>
    </source>
</evidence>
<dbReference type="Pfam" id="PF01048">
    <property type="entry name" value="PNP_UDP_1"/>
    <property type="match status" value="1"/>
</dbReference>
<feature type="site" description="Important for substrate specificity" evidence="3">
    <location>
        <position position="245"/>
    </location>
</feature>
<feature type="binding site" evidence="3">
    <location>
        <begin position="107"/>
        <end position="108"/>
    </location>
    <ligand>
        <name>phosphate</name>
        <dbReference type="ChEBI" id="CHEBI:43474"/>
    </ligand>
</feature>
<dbReference type="EC" id="2.4.2.28" evidence="3"/>
<evidence type="ECO:0000313" key="5">
    <source>
        <dbReference type="EMBL" id="MEA5390619.1"/>
    </source>
</evidence>
<dbReference type="NCBIfam" id="TIGR01694">
    <property type="entry name" value="MTAP"/>
    <property type="match status" value="1"/>
</dbReference>
<reference evidence="5 6" key="1">
    <citation type="submission" date="2023-12" db="EMBL/GenBank/DDBJ databases">
        <title>Baltic Sea Cyanobacteria.</title>
        <authorList>
            <person name="Delbaje E."/>
            <person name="Fewer D.P."/>
            <person name="Shishido T.K."/>
        </authorList>
    </citation>
    <scope>NUCLEOTIDE SEQUENCE [LARGE SCALE GENOMIC DNA]</scope>
    <source>
        <strain evidence="5 6">UHCC 0139</strain>
    </source>
</reference>
<dbReference type="HAMAP" id="MF_01963">
    <property type="entry name" value="MTAP"/>
    <property type="match status" value="1"/>
</dbReference>
<evidence type="ECO:0000313" key="6">
    <source>
        <dbReference type="Proteomes" id="UP001304461"/>
    </source>
</evidence>
<evidence type="ECO:0000256" key="2">
    <source>
        <dbReference type="ARBA" id="ARBA00022679"/>
    </source>
</evidence>
<comment type="catalytic activity">
    <reaction evidence="3">
        <text>S-methyl-5'-thioadenosine + phosphate = 5-(methylsulfanyl)-alpha-D-ribose 1-phosphate + adenine</text>
        <dbReference type="Rhea" id="RHEA:11852"/>
        <dbReference type="ChEBI" id="CHEBI:16708"/>
        <dbReference type="ChEBI" id="CHEBI:17509"/>
        <dbReference type="ChEBI" id="CHEBI:43474"/>
        <dbReference type="ChEBI" id="CHEBI:58533"/>
        <dbReference type="EC" id="2.4.2.28"/>
    </reaction>
</comment>
<comment type="function">
    <text evidence="3">Catalyzes the reversible phosphorylation of S-methyl-5'-thioadenosine (MTA) to adenine and 5-methylthioribose-1-phosphate. Involved in the breakdown of MTA, a major by-product of polyamine biosynthesis. Responsible for the first step in the methionine salvage pathway after MTA has been generated from S-adenosylmethionine. Has broad substrate specificity with 6-aminopurine nucleosides as preferred substrates.</text>
</comment>
<dbReference type="RefSeq" id="WP_323304702.1">
    <property type="nucleotide sequence ID" value="NZ_JAYGHX010000002.1"/>
</dbReference>
<evidence type="ECO:0000256" key="3">
    <source>
        <dbReference type="HAMAP-Rule" id="MF_01963"/>
    </source>
</evidence>
<feature type="binding site" evidence="3">
    <location>
        <position position="32"/>
    </location>
    <ligand>
        <name>phosphate</name>
        <dbReference type="ChEBI" id="CHEBI:43474"/>
    </ligand>
</feature>
<keyword evidence="1 3" id="KW-0328">Glycosyltransferase</keyword>
<comment type="subunit">
    <text evidence="3">Homohexamer. Dimer of a homotrimer.</text>
</comment>
<feature type="domain" description="Nucleoside phosphorylase" evidence="4">
    <location>
        <begin position="25"/>
        <end position="264"/>
    </location>
</feature>
<keyword evidence="3" id="KW-0660">Purine salvage</keyword>
<dbReference type="PANTHER" id="PTHR42679">
    <property type="entry name" value="S-METHYL-5'-THIOADENOSINE PHOSPHORYLASE"/>
    <property type="match status" value="1"/>
</dbReference>
<comment type="similarity">
    <text evidence="3">Belongs to the PNP/MTAP phosphorylase family. MTAP subfamily.</text>
</comment>
<dbReference type="EMBL" id="JAYGHX010000002">
    <property type="protein sequence ID" value="MEA5390619.1"/>
    <property type="molecule type" value="Genomic_DNA"/>
</dbReference>
<sequence>MASTEPSTPSPQASGLPTSDLSRARLGVLGGSGLYAMEGLEDVRELTVDTPYGAPSDSLRIGRIGDLEVVFLARHGRHHTFTPSEVPYQANLWALRSLGVRWILSVSAVGSLQENVRPLDMVVPDQFIDRTMQRPLTFFGEGLVAHVGNADPYCSVLSRVLGDVSDSLMPEGRQLHRGGTYLCMEGPAFSTRAESELYRSWGCTVIGMTNHTEARLAREAEMAYATLAMVTDYDCWHAMHDAVTVELVIDNLRANAALAQQIVRLAAERVQALRPPSPAHQALRDALMTPPAQVPPATRRRTELFTAPYWGPFSEGEVTTEATTTATTAAG</sequence>
<keyword evidence="6" id="KW-1185">Reference proteome</keyword>
<dbReference type="Proteomes" id="UP001304461">
    <property type="component" value="Unassembled WGS sequence"/>
</dbReference>
<dbReference type="InterPro" id="IPR035994">
    <property type="entry name" value="Nucleoside_phosphorylase_sf"/>
</dbReference>
<dbReference type="GO" id="GO:0017061">
    <property type="term" value="F:S-methyl-5-thioadenosine phosphorylase activity"/>
    <property type="evidence" value="ECO:0007669"/>
    <property type="project" value="UniProtKB-EC"/>
</dbReference>
<dbReference type="PROSITE" id="PS01240">
    <property type="entry name" value="PNP_MTAP_2"/>
    <property type="match status" value="1"/>
</dbReference>
<dbReference type="Gene3D" id="3.40.50.1580">
    <property type="entry name" value="Nucleoside phosphorylase domain"/>
    <property type="match status" value="1"/>
</dbReference>
<protein>
    <recommendedName>
        <fullName evidence="3">S-methyl-5'-thioadenosine phosphorylase</fullName>
        <ecNumber evidence="3">2.4.2.28</ecNumber>
    </recommendedName>
    <alternativeName>
        <fullName evidence="3">5'-methylthioadenosine phosphorylase</fullName>
        <shortName evidence="3">MTA phosphorylase</shortName>
        <shortName evidence="3">MTAP</shortName>
    </alternativeName>
</protein>
<feature type="binding site" evidence="3">
    <location>
        <position position="209"/>
    </location>
    <ligand>
        <name>phosphate</name>
        <dbReference type="ChEBI" id="CHEBI:43474"/>
    </ligand>
</feature>
<dbReference type="InterPro" id="IPR018099">
    <property type="entry name" value="Purine_phosphorylase-2_CS"/>
</dbReference>
<dbReference type="SUPFAM" id="SSF53167">
    <property type="entry name" value="Purine and uridine phosphorylases"/>
    <property type="match status" value="1"/>
</dbReference>
<comment type="pathway">
    <text evidence="3">Amino-acid biosynthesis; L-methionine biosynthesis via salvage pathway; S-methyl-5-thio-alpha-D-ribose 1-phosphate from S-methyl-5'-thioadenosine (phosphorylase route): step 1/1.</text>
</comment>
<proteinExistence type="inferred from homology"/>
<gene>
    <name evidence="3 5" type="primary">mtnP</name>
    <name evidence="5" type="ORF">VB738_05005</name>
</gene>
<organism evidence="5 6">
    <name type="scientific">Cyanobium gracile UHCC 0139</name>
    <dbReference type="NCBI Taxonomy" id="3110308"/>
    <lineage>
        <taxon>Bacteria</taxon>
        <taxon>Bacillati</taxon>
        <taxon>Cyanobacteriota</taxon>
        <taxon>Cyanophyceae</taxon>
        <taxon>Synechococcales</taxon>
        <taxon>Prochlorococcaceae</taxon>
        <taxon>Cyanobium</taxon>
    </lineage>
</organism>
<feature type="binding site" evidence="3">
    <location>
        <begin position="232"/>
        <end position="234"/>
    </location>
    <ligand>
        <name>substrate</name>
    </ligand>
</feature>
<dbReference type="InterPro" id="IPR000845">
    <property type="entry name" value="Nucleoside_phosphorylase_d"/>
</dbReference>
<dbReference type="PANTHER" id="PTHR42679:SF2">
    <property type="entry name" value="S-METHYL-5'-THIOADENOSINE PHOSPHORYLASE"/>
    <property type="match status" value="1"/>
</dbReference>
<dbReference type="CDD" id="cd09010">
    <property type="entry name" value="MTAP_SsMTAPII_like_MTIP"/>
    <property type="match status" value="1"/>
</dbReference>
<feature type="site" description="Important for substrate specificity" evidence="3">
    <location>
        <position position="190"/>
    </location>
</feature>
<feature type="binding site" evidence="3">
    <location>
        <position position="208"/>
    </location>
    <ligand>
        <name>substrate</name>
    </ligand>
</feature>
<evidence type="ECO:0000256" key="1">
    <source>
        <dbReference type="ARBA" id="ARBA00022676"/>
    </source>
</evidence>
<feature type="binding site" evidence="3">
    <location>
        <begin position="74"/>
        <end position="75"/>
    </location>
    <ligand>
        <name>phosphate</name>
        <dbReference type="ChEBI" id="CHEBI:43474"/>
    </ligand>
</feature>
<name>A0ABU5RS98_9CYAN</name>
<accession>A0ABU5RS98</accession>
<dbReference type="InterPro" id="IPR010044">
    <property type="entry name" value="MTAP"/>
</dbReference>
<keyword evidence="2 3" id="KW-0808">Transferase</keyword>